<keyword evidence="3" id="KW-1185">Reference proteome</keyword>
<sequence>MSIFQLTQTIQIMPSLPNRSSRRASQPMLPGLEPEIEVKPKISNRQIAEVLSGIADLIEAQNGNPYRVQAYRNAARGVLELSEPVADILARNEEPTIPGVGERLRTRIRELAQSGTMTFQNGLCMPALPAGVRALMNIEHVGPYTAIRLYEELSIDSPEKLFRAAQQQRIRQLAGFGARSEERLKEAALHLLGKKTSHQPLGGAA</sequence>
<evidence type="ECO:0000313" key="2">
    <source>
        <dbReference type="EMBL" id="GHO55593.1"/>
    </source>
</evidence>
<dbReference type="Pfam" id="PF14520">
    <property type="entry name" value="HHH_5"/>
    <property type="match status" value="1"/>
</dbReference>
<dbReference type="SUPFAM" id="SSF47802">
    <property type="entry name" value="DNA polymerase beta, N-terminal domain-like"/>
    <property type="match status" value="1"/>
</dbReference>
<gene>
    <name evidence="2" type="ORF">KSB_40680</name>
</gene>
<dbReference type="PANTHER" id="PTHR11276:SF28">
    <property type="entry name" value="DNA POLYMERASE LAMBDA"/>
    <property type="match status" value="1"/>
</dbReference>
<dbReference type="SUPFAM" id="SSF47781">
    <property type="entry name" value="RuvA domain 2-like"/>
    <property type="match status" value="1"/>
</dbReference>
<evidence type="ECO:0000259" key="1">
    <source>
        <dbReference type="Pfam" id="PF14716"/>
    </source>
</evidence>
<dbReference type="Gene3D" id="1.10.150.20">
    <property type="entry name" value="5' to 3' exonuclease, C-terminal subdomain"/>
    <property type="match status" value="1"/>
</dbReference>
<accession>A0ABQ3USB6</accession>
<dbReference type="InterPro" id="IPR010996">
    <property type="entry name" value="HHH_MUS81"/>
</dbReference>
<name>A0ABQ3USB6_9CHLR</name>
<reference evidence="2 3" key="1">
    <citation type="journal article" date="2021" name="Int. J. Syst. Evol. Microbiol.">
        <title>Reticulibacter mediterranei gen. nov., sp. nov., within the new family Reticulibacteraceae fam. nov., and Ktedonospora formicarum gen. nov., sp. nov., Ktedonobacter robiniae sp. nov., Dictyobacter formicarum sp. nov. and Dictyobacter arantiisoli sp. nov., belonging to the class Ktedonobacteria.</title>
        <authorList>
            <person name="Yabe S."/>
            <person name="Zheng Y."/>
            <person name="Wang C.M."/>
            <person name="Sakai Y."/>
            <person name="Abe K."/>
            <person name="Yokota A."/>
            <person name="Donadio S."/>
            <person name="Cavaletti L."/>
            <person name="Monciardini P."/>
        </authorList>
    </citation>
    <scope>NUCLEOTIDE SEQUENCE [LARGE SCALE GENOMIC DNA]</scope>
    <source>
        <strain evidence="2 3">SOSP1-30</strain>
    </source>
</reference>
<dbReference type="Pfam" id="PF14716">
    <property type="entry name" value="HHH_8"/>
    <property type="match status" value="1"/>
</dbReference>
<dbReference type="EMBL" id="BNJG01000001">
    <property type="protein sequence ID" value="GHO55593.1"/>
    <property type="molecule type" value="Genomic_DNA"/>
</dbReference>
<proteinExistence type="predicted"/>
<dbReference type="InterPro" id="IPR027421">
    <property type="entry name" value="DNA_pol_lamdba_lyase_dom_sf"/>
</dbReference>
<feature type="domain" description="Crossover junction endonuclease MUS81-like HHH" evidence="1">
    <location>
        <begin position="44"/>
        <end position="116"/>
    </location>
</feature>
<protein>
    <recommendedName>
        <fullName evidence="1">Crossover junction endonuclease MUS81-like HHH domain-containing protein</fullName>
    </recommendedName>
</protein>
<evidence type="ECO:0000313" key="3">
    <source>
        <dbReference type="Proteomes" id="UP000654345"/>
    </source>
</evidence>
<dbReference type="PANTHER" id="PTHR11276">
    <property type="entry name" value="DNA POLYMERASE TYPE-X FAMILY MEMBER"/>
    <property type="match status" value="1"/>
</dbReference>
<dbReference type="Gene3D" id="1.10.150.110">
    <property type="entry name" value="DNA polymerase beta, N-terminal domain-like"/>
    <property type="match status" value="1"/>
</dbReference>
<dbReference type="Proteomes" id="UP000654345">
    <property type="component" value="Unassembled WGS sequence"/>
</dbReference>
<dbReference type="RefSeq" id="WP_201372167.1">
    <property type="nucleotide sequence ID" value="NZ_BNJG01000001.1"/>
</dbReference>
<comment type="caution">
    <text evidence="2">The sequence shown here is derived from an EMBL/GenBank/DDBJ whole genome shotgun (WGS) entry which is preliminary data.</text>
</comment>
<dbReference type="InterPro" id="IPR010994">
    <property type="entry name" value="RuvA_2-like"/>
</dbReference>
<dbReference type="InterPro" id="IPR022312">
    <property type="entry name" value="DNA_pol_X"/>
</dbReference>
<organism evidence="2 3">
    <name type="scientific">Ktedonobacter robiniae</name>
    <dbReference type="NCBI Taxonomy" id="2778365"/>
    <lineage>
        <taxon>Bacteria</taxon>
        <taxon>Bacillati</taxon>
        <taxon>Chloroflexota</taxon>
        <taxon>Ktedonobacteria</taxon>
        <taxon>Ktedonobacterales</taxon>
        <taxon>Ktedonobacteraceae</taxon>
        <taxon>Ktedonobacter</taxon>
    </lineage>
</organism>